<sequence>MKSFHVHSKIPPNVPQLQVYSENEPLKIVIDLPSLDDAVTETTTMREIPLAVPIPMPAAVQMAVPAIPAPEFCQEKHCPACPPCLCAPSCTPSFFSYCSRCHQKCRCRKIEDVPQPMPLNPPKPLPGPVFALPAPLATPLVVLPHNLFKQKWTIVTIFLRLFQQINSQIPMPMIGIPGPQIFAMPPPPIHVAVAIPVEIKKTTRKTTTTTTTEKTLAFAVPVPMPMAFGMPVAPPPPPPMPIVPPPPMPIVPPPVVVVPFPPIRRHPIIRPPYTESSSSESCGRCSGSRSSSDSSSSDCSYRRKRYRRQKGKYMGIKGKKMRKGRKHIGKLNKRRNFVDYSSSKNNEFAKPVLTYISKNGKVKIKKHITHDQAESLLNDNETEEENRNQGRRVQIVSRKTSDDPSRVLVVSSSDGEAQPQIGRHMVLRSGASSHVLSEGKKQLVFKPPDFKKIANLSVSFQVV</sequence>
<reference evidence="2" key="1">
    <citation type="submission" date="2021-12" db="EMBL/GenBank/DDBJ databases">
        <authorList>
            <person name="King R."/>
        </authorList>
    </citation>
    <scope>NUCLEOTIDE SEQUENCE</scope>
</reference>
<dbReference type="AlphaFoldDB" id="A0A9N9R176"/>
<protein>
    <submittedName>
        <fullName evidence="2">Uncharacterized protein</fullName>
    </submittedName>
</protein>
<dbReference type="OrthoDB" id="7493244at2759"/>
<proteinExistence type="predicted"/>
<dbReference type="Proteomes" id="UP001153714">
    <property type="component" value="Chromosome 17"/>
</dbReference>
<evidence type="ECO:0000313" key="3">
    <source>
        <dbReference type="Proteomes" id="UP001153714"/>
    </source>
</evidence>
<reference evidence="2" key="2">
    <citation type="submission" date="2022-10" db="EMBL/GenBank/DDBJ databases">
        <authorList>
            <consortium name="ENA_rothamsted_submissions"/>
            <consortium name="culmorum"/>
            <person name="King R."/>
        </authorList>
    </citation>
    <scope>NUCLEOTIDE SEQUENCE</scope>
</reference>
<evidence type="ECO:0000256" key="1">
    <source>
        <dbReference type="SAM" id="MobiDB-lite"/>
    </source>
</evidence>
<feature type="compositionally biased region" description="Basic residues" evidence="1">
    <location>
        <begin position="302"/>
        <end position="312"/>
    </location>
</feature>
<accession>A0A9N9R176</accession>
<gene>
    <name evidence="2" type="ORF">DIATSA_LOCUS5380</name>
</gene>
<feature type="region of interest" description="Disordered" evidence="1">
    <location>
        <begin position="269"/>
        <end position="312"/>
    </location>
</feature>
<organism evidence="2 3">
    <name type="scientific">Diatraea saccharalis</name>
    <name type="common">sugarcane borer</name>
    <dbReference type="NCBI Taxonomy" id="40085"/>
    <lineage>
        <taxon>Eukaryota</taxon>
        <taxon>Metazoa</taxon>
        <taxon>Ecdysozoa</taxon>
        <taxon>Arthropoda</taxon>
        <taxon>Hexapoda</taxon>
        <taxon>Insecta</taxon>
        <taxon>Pterygota</taxon>
        <taxon>Neoptera</taxon>
        <taxon>Endopterygota</taxon>
        <taxon>Lepidoptera</taxon>
        <taxon>Glossata</taxon>
        <taxon>Ditrysia</taxon>
        <taxon>Pyraloidea</taxon>
        <taxon>Crambidae</taxon>
        <taxon>Crambinae</taxon>
        <taxon>Diatraea</taxon>
    </lineage>
</organism>
<dbReference type="EMBL" id="OU893348">
    <property type="protein sequence ID" value="CAG9787506.1"/>
    <property type="molecule type" value="Genomic_DNA"/>
</dbReference>
<keyword evidence="3" id="KW-1185">Reference proteome</keyword>
<feature type="compositionally biased region" description="Low complexity" evidence="1">
    <location>
        <begin position="271"/>
        <end position="299"/>
    </location>
</feature>
<name>A0A9N9R176_9NEOP</name>
<evidence type="ECO:0000313" key="2">
    <source>
        <dbReference type="EMBL" id="CAG9787506.1"/>
    </source>
</evidence>